<dbReference type="EMBL" id="JAVIJF010000015">
    <property type="protein sequence ID" value="MDX8527016.1"/>
    <property type="molecule type" value="Genomic_DNA"/>
</dbReference>
<gene>
    <name evidence="2" type="ORF">RFM68_21170</name>
</gene>
<feature type="region of interest" description="Disordered" evidence="1">
    <location>
        <begin position="103"/>
        <end position="151"/>
    </location>
</feature>
<dbReference type="RefSeq" id="WP_320234950.1">
    <property type="nucleotide sequence ID" value="NZ_JAVIJF010000015.1"/>
</dbReference>
<organism evidence="2 3">
    <name type="scientific">Mesorhizobium montanum</name>
    <dbReference type="NCBI Taxonomy" id="3072323"/>
    <lineage>
        <taxon>Bacteria</taxon>
        <taxon>Pseudomonadati</taxon>
        <taxon>Pseudomonadota</taxon>
        <taxon>Alphaproteobacteria</taxon>
        <taxon>Hyphomicrobiales</taxon>
        <taxon>Phyllobacteriaceae</taxon>
        <taxon>Mesorhizobium</taxon>
    </lineage>
</organism>
<feature type="compositionally biased region" description="Basic and acidic residues" evidence="1">
    <location>
        <begin position="126"/>
        <end position="146"/>
    </location>
</feature>
<proteinExistence type="predicted"/>
<keyword evidence="3" id="KW-1185">Reference proteome</keyword>
<evidence type="ECO:0000313" key="2">
    <source>
        <dbReference type="EMBL" id="MDX8527016.1"/>
    </source>
</evidence>
<evidence type="ECO:0000313" key="3">
    <source>
        <dbReference type="Proteomes" id="UP001276840"/>
    </source>
</evidence>
<comment type="caution">
    <text evidence="2">The sequence shown here is derived from an EMBL/GenBank/DDBJ whole genome shotgun (WGS) entry which is preliminary data.</text>
</comment>
<name>A0ABU4ZNR6_9HYPH</name>
<evidence type="ECO:0000256" key="1">
    <source>
        <dbReference type="SAM" id="MobiDB-lite"/>
    </source>
</evidence>
<accession>A0ABU4ZNR6</accession>
<reference evidence="2 3" key="1">
    <citation type="submission" date="2023-08" db="EMBL/GenBank/DDBJ databases">
        <title>Implementing the SeqCode for naming new Mesorhizobium species isolated from Vachellia karroo root nodules.</title>
        <authorList>
            <person name="Van Lill M."/>
        </authorList>
    </citation>
    <scope>NUCLEOTIDE SEQUENCE [LARGE SCALE GENOMIC DNA]</scope>
    <source>
        <strain evidence="2 3">MSK 1335</strain>
    </source>
</reference>
<sequence length="168" mass="18369">MDVKRAVSSYGENRLEALRLRMMAVAAIASSWLGERQGPVLVEVGTAIIDGADEISAPDKGVFALSEIGDLLEVEGADEAMKHLRAMFARRVQAELESQCRKALRAGPGSQHEALQDSDQSDMDVDERQDNGEESFRPHVGPERGRVLRIPSLQTNVRVGFARSRASP</sequence>
<protein>
    <submittedName>
        <fullName evidence="2">Uncharacterized protein</fullName>
    </submittedName>
</protein>
<dbReference type="Proteomes" id="UP001276840">
    <property type="component" value="Unassembled WGS sequence"/>
</dbReference>